<evidence type="ECO:0000313" key="13">
    <source>
        <dbReference type="EnsemblProtists" id="EKX54652"/>
    </source>
</evidence>
<keyword evidence="7 11" id="KW-0333">Golgi apparatus</keyword>
<dbReference type="SMART" id="SM00730">
    <property type="entry name" value="PSN"/>
    <property type="match status" value="1"/>
</dbReference>
<dbReference type="AlphaFoldDB" id="L1K229"/>
<dbReference type="GO" id="GO:0006509">
    <property type="term" value="P:membrane protein ectodomain proteolysis"/>
    <property type="evidence" value="ECO:0007669"/>
    <property type="project" value="TreeGrafter"/>
</dbReference>
<dbReference type="STRING" id="905079.L1K229"/>
<feature type="transmembrane region" description="Helical" evidence="11">
    <location>
        <begin position="114"/>
        <end position="135"/>
    </location>
</feature>
<comment type="subunit">
    <text evidence="10">Homodimer. Component of the gamma-secretase complex, a complex composed of a presenilin homodimer, nicastrin, aph1 and pen2.</text>
</comment>
<dbReference type="EnsemblProtists" id="EKX54652">
    <property type="protein sequence ID" value="EKX54652"/>
    <property type="gene ID" value="GUITHDRAFT_159148"/>
</dbReference>
<comment type="similarity">
    <text evidence="1 11">Belongs to the peptidase A22A family.</text>
</comment>
<keyword evidence="8 11" id="KW-0472">Membrane</keyword>
<keyword evidence="4 11" id="KW-0256">Endoplasmic reticulum</keyword>
<evidence type="ECO:0000256" key="11">
    <source>
        <dbReference type="RuleBase" id="RU361148"/>
    </source>
</evidence>
<gene>
    <name evidence="12" type="ORF">GUITHDRAFT_159148</name>
</gene>
<feature type="transmembrane region" description="Helical" evidence="11">
    <location>
        <begin position="21"/>
        <end position="43"/>
    </location>
</feature>
<reference evidence="13" key="3">
    <citation type="submission" date="2015-06" db="UniProtKB">
        <authorList>
            <consortium name="EnsemblProtists"/>
        </authorList>
    </citation>
    <scope>IDENTIFICATION</scope>
</reference>
<feature type="transmembrane region" description="Helical" evidence="11">
    <location>
        <begin position="63"/>
        <end position="82"/>
    </location>
</feature>
<dbReference type="PaxDb" id="55529-EKX54652"/>
<dbReference type="Pfam" id="PF01080">
    <property type="entry name" value="Presenilin"/>
    <property type="match status" value="2"/>
</dbReference>
<name>L1K229_GUITC</name>
<dbReference type="RefSeq" id="XP_005841632.1">
    <property type="nucleotide sequence ID" value="XM_005841575.1"/>
</dbReference>
<reference evidence="14" key="2">
    <citation type="submission" date="2012-11" db="EMBL/GenBank/DDBJ databases">
        <authorList>
            <person name="Kuo A."/>
            <person name="Curtis B.A."/>
            <person name="Tanifuji G."/>
            <person name="Burki F."/>
            <person name="Gruber A."/>
            <person name="Irimia M."/>
            <person name="Maruyama S."/>
            <person name="Arias M.C."/>
            <person name="Ball S.G."/>
            <person name="Gile G.H."/>
            <person name="Hirakawa Y."/>
            <person name="Hopkins J.F."/>
            <person name="Rensing S.A."/>
            <person name="Schmutz J."/>
            <person name="Symeonidi A."/>
            <person name="Elias M."/>
            <person name="Eveleigh R.J."/>
            <person name="Herman E.K."/>
            <person name="Klute M.J."/>
            <person name="Nakayama T."/>
            <person name="Obornik M."/>
            <person name="Reyes-Prieto A."/>
            <person name="Armbrust E.V."/>
            <person name="Aves S.J."/>
            <person name="Beiko R.G."/>
            <person name="Coutinho P."/>
            <person name="Dacks J.B."/>
            <person name="Durnford D.G."/>
            <person name="Fast N.M."/>
            <person name="Green B.R."/>
            <person name="Grisdale C."/>
            <person name="Hempe F."/>
            <person name="Henrissat B."/>
            <person name="Hoppner M.P."/>
            <person name="Ishida K.-I."/>
            <person name="Kim E."/>
            <person name="Koreny L."/>
            <person name="Kroth P.G."/>
            <person name="Liu Y."/>
            <person name="Malik S.-B."/>
            <person name="Maier U.G."/>
            <person name="McRose D."/>
            <person name="Mock T."/>
            <person name="Neilson J.A."/>
            <person name="Onodera N.T."/>
            <person name="Poole A.M."/>
            <person name="Pritham E.J."/>
            <person name="Richards T.A."/>
            <person name="Rocap G."/>
            <person name="Roy S.W."/>
            <person name="Sarai C."/>
            <person name="Schaack S."/>
            <person name="Shirato S."/>
            <person name="Slamovits C.H."/>
            <person name="Spencer D.F."/>
            <person name="Suzuki S."/>
            <person name="Worden A.Z."/>
            <person name="Zauner S."/>
            <person name="Barry K."/>
            <person name="Bell C."/>
            <person name="Bharti A.K."/>
            <person name="Crow J.A."/>
            <person name="Grimwood J."/>
            <person name="Kramer R."/>
            <person name="Lindquist E."/>
            <person name="Lucas S."/>
            <person name="Salamov A."/>
            <person name="McFadden G.I."/>
            <person name="Lane C.E."/>
            <person name="Keeling P.J."/>
            <person name="Gray M.W."/>
            <person name="Grigoriev I.V."/>
            <person name="Archibald J.M."/>
        </authorList>
    </citation>
    <scope>NUCLEOTIDE SEQUENCE</scope>
    <source>
        <strain evidence="14">CCMP2712</strain>
    </source>
</reference>
<dbReference type="GeneID" id="17311262"/>
<dbReference type="KEGG" id="gtt:GUITHDRAFT_159148"/>
<evidence type="ECO:0000256" key="4">
    <source>
        <dbReference type="ARBA" id="ARBA00022824"/>
    </source>
</evidence>
<keyword evidence="14" id="KW-1185">Reference proteome</keyword>
<dbReference type="Gene3D" id="1.10.472.100">
    <property type="entry name" value="Presenilin"/>
    <property type="match status" value="1"/>
</dbReference>
<evidence type="ECO:0000313" key="12">
    <source>
        <dbReference type="EMBL" id="EKX54652.1"/>
    </source>
</evidence>
<comment type="domain">
    <text evidence="11">The PAL motif is required for normal active site conformation.</text>
</comment>
<feature type="transmembrane region" description="Helical" evidence="11">
    <location>
        <begin position="195"/>
        <end position="217"/>
    </location>
</feature>
<comment type="function">
    <text evidence="11">Probable subunit of the gamma-secretase complex, an endoprotease complex that catalyzes the intramembrane cleavage of integral membrane proteins such as Notch receptors.</text>
</comment>
<evidence type="ECO:0000256" key="8">
    <source>
        <dbReference type="ARBA" id="ARBA00023136"/>
    </source>
</evidence>
<dbReference type="OrthoDB" id="432970at2759"/>
<comment type="function">
    <text evidence="9">Probable catalytic subunit of the gamma-secretase complex, an endoprotease complex that catalyzes the intramembrane cleavage of integral membrane proteins such as Notch receptors. Requires the other members of the gamma-secretase complex to have a protease activity.</text>
</comment>
<protein>
    <recommendedName>
        <fullName evidence="11">Presenilin</fullName>
        <ecNumber evidence="11">3.4.23.-</ecNumber>
    </recommendedName>
</protein>
<evidence type="ECO:0000256" key="2">
    <source>
        <dbReference type="ARBA" id="ARBA00022692"/>
    </source>
</evidence>
<evidence type="ECO:0000256" key="3">
    <source>
        <dbReference type="ARBA" id="ARBA00022801"/>
    </source>
</evidence>
<keyword evidence="5 11" id="KW-0914">Notch signaling pathway</keyword>
<evidence type="ECO:0000256" key="7">
    <source>
        <dbReference type="ARBA" id="ARBA00023034"/>
    </source>
</evidence>
<proteinExistence type="inferred from homology"/>
<dbReference type="EC" id="3.4.23.-" evidence="11"/>
<feature type="transmembrane region" description="Helical" evidence="11">
    <location>
        <begin position="224"/>
        <end position="246"/>
    </location>
</feature>
<dbReference type="PRINTS" id="PR01072">
    <property type="entry name" value="PRESENILIN"/>
</dbReference>
<dbReference type="PANTHER" id="PTHR10202:SF13">
    <property type="entry name" value="PRESENILIN HOMOLOG"/>
    <property type="match status" value="1"/>
</dbReference>
<dbReference type="InterPro" id="IPR006639">
    <property type="entry name" value="Preselin/SPP"/>
</dbReference>
<evidence type="ECO:0000256" key="6">
    <source>
        <dbReference type="ARBA" id="ARBA00022989"/>
    </source>
</evidence>
<dbReference type="PANTHER" id="PTHR10202">
    <property type="entry name" value="PRESENILIN"/>
    <property type="match status" value="1"/>
</dbReference>
<feature type="transmembrane region" description="Helical" evidence="11">
    <location>
        <begin position="171"/>
        <end position="189"/>
    </location>
</feature>
<dbReference type="GO" id="GO:0005789">
    <property type="term" value="C:endoplasmic reticulum membrane"/>
    <property type="evidence" value="ECO:0007669"/>
    <property type="project" value="UniProtKB-SubCell"/>
</dbReference>
<keyword evidence="3 11" id="KW-0378">Hydrolase</keyword>
<keyword evidence="2 11" id="KW-0812">Transmembrane</keyword>
<dbReference type="OMA" id="NATCNQQ"/>
<feature type="transmembrane region" description="Helical" evidence="11">
    <location>
        <begin position="91"/>
        <end position="108"/>
    </location>
</feature>
<dbReference type="EMBL" id="JH992967">
    <property type="protein sequence ID" value="EKX54652.1"/>
    <property type="molecule type" value="Genomic_DNA"/>
</dbReference>
<keyword evidence="11" id="KW-0645">Protease</keyword>
<sequence length="256" mass="28529">MAILVFTVIFFFLYKYRCMKILYGWLGLSVAMLLGFSGGALSYSLIISLSKTQAGWFPSIDVYSFMFLQTNFAAMGVLVVFWKSPLIVKQVYLIIASCIMAWVLSRYFPDWTTWALLFGLSVYDIFAVLSPCGPLKALVELSQDRGDAIPGLVYEAAPPEKRAGRSRQERVKLGLGDFVFYSVLIGRAAIFDFTTVVTCFLAILTGLILTLFCLAVFRKALPALPFSIFLGIATFLVSKAVLIPFLQPLQMQQVLL</sequence>
<keyword evidence="6 11" id="KW-1133">Transmembrane helix</keyword>
<reference evidence="12 14" key="1">
    <citation type="journal article" date="2012" name="Nature">
        <title>Algal genomes reveal evolutionary mosaicism and the fate of nucleomorphs.</title>
        <authorList>
            <consortium name="DOE Joint Genome Institute"/>
            <person name="Curtis B.A."/>
            <person name="Tanifuji G."/>
            <person name="Burki F."/>
            <person name="Gruber A."/>
            <person name="Irimia M."/>
            <person name="Maruyama S."/>
            <person name="Arias M.C."/>
            <person name="Ball S.G."/>
            <person name="Gile G.H."/>
            <person name="Hirakawa Y."/>
            <person name="Hopkins J.F."/>
            <person name="Kuo A."/>
            <person name="Rensing S.A."/>
            <person name="Schmutz J."/>
            <person name="Symeonidi A."/>
            <person name="Elias M."/>
            <person name="Eveleigh R.J."/>
            <person name="Herman E.K."/>
            <person name="Klute M.J."/>
            <person name="Nakayama T."/>
            <person name="Obornik M."/>
            <person name="Reyes-Prieto A."/>
            <person name="Armbrust E.V."/>
            <person name="Aves S.J."/>
            <person name="Beiko R.G."/>
            <person name="Coutinho P."/>
            <person name="Dacks J.B."/>
            <person name="Durnford D.G."/>
            <person name="Fast N.M."/>
            <person name="Green B.R."/>
            <person name="Grisdale C.J."/>
            <person name="Hempel F."/>
            <person name="Henrissat B."/>
            <person name="Hoppner M.P."/>
            <person name="Ishida K."/>
            <person name="Kim E."/>
            <person name="Koreny L."/>
            <person name="Kroth P.G."/>
            <person name="Liu Y."/>
            <person name="Malik S.B."/>
            <person name="Maier U.G."/>
            <person name="McRose D."/>
            <person name="Mock T."/>
            <person name="Neilson J.A."/>
            <person name="Onodera N.T."/>
            <person name="Poole A.M."/>
            <person name="Pritham E.J."/>
            <person name="Richards T.A."/>
            <person name="Rocap G."/>
            <person name="Roy S.W."/>
            <person name="Sarai C."/>
            <person name="Schaack S."/>
            <person name="Shirato S."/>
            <person name="Slamovits C.H."/>
            <person name="Spencer D.F."/>
            <person name="Suzuki S."/>
            <person name="Worden A.Z."/>
            <person name="Zauner S."/>
            <person name="Barry K."/>
            <person name="Bell C."/>
            <person name="Bharti A.K."/>
            <person name="Crow J.A."/>
            <person name="Grimwood J."/>
            <person name="Kramer R."/>
            <person name="Lindquist E."/>
            <person name="Lucas S."/>
            <person name="Salamov A."/>
            <person name="McFadden G.I."/>
            <person name="Lane C.E."/>
            <person name="Keeling P.J."/>
            <person name="Gray M.W."/>
            <person name="Grigoriev I.V."/>
            <person name="Archibald J.M."/>
        </authorList>
    </citation>
    <scope>NUCLEOTIDE SEQUENCE</scope>
    <source>
        <strain evidence="12 14">CCMP2712</strain>
    </source>
</reference>
<dbReference type="GO" id="GO:0044351">
    <property type="term" value="P:macropinocytosis"/>
    <property type="evidence" value="ECO:0007669"/>
    <property type="project" value="UniProtKB-ARBA"/>
</dbReference>
<evidence type="ECO:0000256" key="1">
    <source>
        <dbReference type="ARBA" id="ARBA00008604"/>
    </source>
</evidence>
<evidence type="ECO:0000256" key="10">
    <source>
        <dbReference type="ARBA" id="ARBA00066080"/>
    </source>
</evidence>
<evidence type="ECO:0000313" key="14">
    <source>
        <dbReference type="Proteomes" id="UP000011087"/>
    </source>
</evidence>
<dbReference type="GO" id="GO:0070765">
    <property type="term" value="C:gamma-secretase complex"/>
    <property type="evidence" value="ECO:0007669"/>
    <property type="project" value="UniProtKB-ARBA"/>
</dbReference>
<dbReference type="HOGENOM" id="CLU_022975_1_0_1"/>
<dbReference type="Proteomes" id="UP000011087">
    <property type="component" value="Unassembled WGS sequence"/>
</dbReference>
<dbReference type="FunFam" id="1.10.472.100:FF:000003">
    <property type="entry name" value="Presenilin"/>
    <property type="match status" value="1"/>
</dbReference>
<accession>L1K229</accession>
<dbReference type="GO" id="GO:0042500">
    <property type="term" value="F:aspartic endopeptidase activity, intramembrane cleaving"/>
    <property type="evidence" value="ECO:0007669"/>
    <property type="project" value="InterPro"/>
</dbReference>
<organism evidence="12">
    <name type="scientific">Guillardia theta (strain CCMP2712)</name>
    <name type="common">Cryptophyte</name>
    <dbReference type="NCBI Taxonomy" id="905079"/>
    <lineage>
        <taxon>Eukaryota</taxon>
        <taxon>Cryptophyceae</taxon>
        <taxon>Pyrenomonadales</taxon>
        <taxon>Geminigeraceae</taxon>
        <taxon>Guillardia</taxon>
    </lineage>
</organism>
<dbReference type="GO" id="GO:0000139">
    <property type="term" value="C:Golgi membrane"/>
    <property type="evidence" value="ECO:0007669"/>
    <property type="project" value="UniProtKB-SubCell"/>
</dbReference>
<dbReference type="eggNOG" id="KOG2736">
    <property type="taxonomic scope" value="Eukaryota"/>
</dbReference>
<dbReference type="InterPro" id="IPR042524">
    <property type="entry name" value="Presenilin_C"/>
</dbReference>
<evidence type="ECO:0000256" key="5">
    <source>
        <dbReference type="ARBA" id="ARBA00022976"/>
    </source>
</evidence>
<dbReference type="InterPro" id="IPR001108">
    <property type="entry name" value="Peptidase_A22A"/>
</dbReference>
<evidence type="ECO:0000256" key="9">
    <source>
        <dbReference type="ARBA" id="ARBA00053367"/>
    </source>
</evidence>
<comment type="subcellular location">
    <subcellularLocation>
        <location evidence="11">Endoplasmic reticulum membrane</location>
        <topology evidence="11">Multi-pass membrane protein</topology>
    </subcellularLocation>
    <subcellularLocation>
        <location evidence="11">Golgi apparatus membrane</location>
        <topology evidence="11">Multi-pass membrane protein</topology>
    </subcellularLocation>
</comment>
<dbReference type="GO" id="GO:0007219">
    <property type="term" value="P:Notch signaling pathway"/>
    <property type="evidence" value="ECO:0007669"/>
    <property type="project" value="UniProtKB-KW"/>
</dbReference>
<dbReference type="GO" id="GO:0016485">
    <property type="term" value="P:protein processing"/>
    <property type="evidence" value="ECO:0007669"/>
    <property type="project" value="InterPro"/>
</dbReference>